<gene>
    <name evidence="4" type="ORF">GCM10023340_37060</name>
</gene>
<evidence type="ECO:0000313" key="4">
    <source>
        <dbReference type="EMBL" id="GAA5154110.1"/>
    </source>
</evidence>
<dbReference type="PROSITE" id="PS00284">
    <property type="entry name" value="SERPIN"/>
    <property type="match status" value="1"/>
</dbReference>
<dbReference type="InterPro" id="IPR023795">
    <property type="entry name" value="Serpin_CS"/>
</dbReference>
<accession>A0ABP9Q4Z6</accession>
<dbReference type="InterPro" id="IPR023796">
    <property type="entry name" value="Serpin_dom"/>
</dbReference>
<proteinExistence type="inferred from homology"/>
<feature type="signal peptide" evidence="2">
    <location>
        <begin position="1"/>
        <end position="30"/>
    </location>
</feature>
<dbReference type="InterPro" id="IPR042185">
    <property type="entry name" value="Serpin_sf_2"/>
</dbReference>
<dbReference type="Pfam" id="PF00079">
    <property type="entry name" value="Serpin"/>
    <property type="match status" value="1"/>
</dbReference>
<evidence type="ECO:0000259" key="3">
    <source>
        <dbReference type="SMART" id="SM00093"/>
    </source>
</evidence>
<comment type="caution">
    <text evidence="4">The sequence shown here is derived from an EMBL/GenBank/DDBJ whole genome shotgun (WGS) entry which is preliminary data.</text>
</comment>
<feature type="chain" id="PRO_5045667555" evidence="2">
    <location>
        <begin position="31"/>
        <end position="455"/>
    </location>
</feature>
<keyword evidence="2" id="KW-0732">Signal</keyword>
<organism evidence="4 5">
    <name type="scientific">Nocardioides marinquilinus</name>
    <dbReference type="NCBI Taxonomy" id="1210400"/>
    <lineage>
        <taxon>Bacteria</taxon>
        <taxon>Bacillati</taxon>
        <taxon>Actinomycetota</taxon>
        <taxon>Actinomycetes</taxon>
        <taxon>Propionibacteriales</taxon>
        <taxon>Nocardioidaceae</taxon>
        <taxon>Nocardioides</taxon>
    </lineage>
</organism>
<dbReference type="Proteomes" id="UP001500221">
    <property type="component" value="Unassembled WGS sequence"/>
</dbReference>
<dbReference type="InterPro" id="IPR000215">
    <property type="entry name" value="Serpin_fam"/>
</dbReference>
<evidence type="ECO:0000313" key="5">
    <source>
        <dbReference type="Proteomes" id="UP001500221"/>
    </source>
</evidence>
<dbReference type="CDD" id="cd19590">
    <property type="entry name" value="serpin_thermopin-like"/>
    <property type="match status" value="1"/>
</dbReference>
<dbReference type="Gene3D" id="3.30.497.10">
    <property type="entry name" value="Antithrombin, subunit I, domain 2"/>
    <property type="match status" value="1"/>
</dbReference>
<dbReference type="PANTHER" id="PTHR11461:SF211">
    <property type="entry name" value="GH10112P-RELATED"/>
    <property type="match status" value="1"/>
</dbReference>
<reference evidence="5" key="1">
    <citation type="journal article" date="2019" name="Int. J. Syst. Evol. Microbiol.">
        <title>The Global Catalogue of Microorganisms (GCM) 10K type strain sequencing project: providing services to taxonomists for standard genome sequencing and annotation.</title>
        <authorList>
            <consortium name="The Broad Institute Genomics Platform"/>
            <consortium name="The Broad Institute Genome Sequencing Center for Infectious Disease"/>
            <person name="Wu L."/>
            <person name="Ma J."/>
        </authorList>
    </citation>
    <scope>NUCLEOTIDE SEQUENCE [LARGE SCALE GENOMIC DNA]</scope>
    <source>
        <strain evidence="5">JCM 18459</strain>
    </source>
</reference>
<name>A0ABP9Q4Z6_9ACTN</name>
<keyword evidence="5" id="KW-1185">Reference proteome</keyword>
<sequence>MRPRHPIDRRGALRLLTLSALAVTAAAPLAACGSESGGARHEGSYEPMPGGVDVEPVAADVPRADGDADAVSDVVAALRSTGGALLGLLGEQPGNLAISPYSVLVALALTLNGARGATLEQLLGLYDGLDVGRLNGGLNALTAEVEGQTGEVEKADGTPTELVLDAANGLFGQRGTAWEQAFLDVLAAQYGAALQTVDWAGDTEAARQAVNAWTAERTRDKIPEILPAGAVDALTRLVLVNTLYLEAPWERPFSAGLTEDADFTRPDGSTVGVPMMRSAEPVDVAWSRGEGWQAVRLPYAGGTTAMTVVLPDAGRLADVQADVAAGGLTRYLEAGTTEPVDVRMPSFTFRTGAGLVEPLRRLGVTDAFDEGRADLTGMTTEERLFVSGVLHQVFVAVDEEGTEAAAATAVAVGATSAPAAPRPFTVDRPFLFVVHDVEHGTPLFLGRVDDPTAGE</sequence>
<protein>
    <submittedName>
        <fullName evidence="4">Serpin family protein</fullName>
    </submittedName>
</protein>
<evidence type="ECO:0000256" key="1">
    <source>
        <dbReference type="RuleBase" id="RU000411"/>
    </source>
</evidence>
<comment type="similarity">
    <text evidence="1">Belongs to the serpin family.</text>
</comment>
<evidence type="ECO:0000256" key="2">
    <source>
        <dbReference type="SAM" id="SignalP"/>
    </source>
</evidence>
<dbReference type="Gene3D" id="2.30.39.10">
    <property type="entry name" value="Alpha-1-antitrypsin, domain 1"/>
    <property type="match status" value="1"/>
</dbReference>
<dbReference type="InterPro" id="IPR036186">
    <property type="entry name" value="Serpin_sf"/>
</dbReference>
<dbReference type="SUPFAM" id="SSF56574">
    <property type="entry name" value="Serpins"/>
    <property type="match status" value="1"/>
</dbReference>
<dbReference type="EMBL" id="BAABKG010000005">
    <property type="protein sequence ID" value="GAA5154110.1"/>
    <property type="molecule type" value="Genomic_DNA"/>
</dbReference>
<feature type="domain" description="Serpin" evidence="3">
    <location>
        <begin position="83"/>
        <end position="451"/>
    </location>
</feature>
<dbReference type="SMART" id="SM00093">
    <property type="entry name" value="SERPIN"/>
    <property type="match status" value="1"/>
</dbReference>
<dbReference type="PANTHER" id="PTHR11461">
    <property type="entry name" value="SERINE PROTEASE INHIBITOR, SERPIN"/>
    <property type="match status" value="1"/>
</dbReference>
<dbReference type="InterPro" id="IPR042178">
    <property type="entry name" value="Serpin_sf_1"/>
</dbReference>